<reference evidence="5" key="1">
    <citation type="journal article" date="2023" name="G3 (Bethesda)">
        <title>Whole genome assembly and annotation of the endangered Caribbean coral Acropora cervicornis.</title>
        <authorList>
            <person name="Selwyn J.D."/>
            <person name="Vollmer S.V."/>
        </authorList>
    </citation>
    <scope>NUCLEOTIDE SEQUENCE</scope>
    <source>
        <strain evidence="5">K2</strain>
    </source>
</reference>
<evidence type="ECO:0000256" key="3">
    <source>
        <dbReference type="SAM" id="MobiDB-lite"/>
    </source>
</evidence>
<evidence type="ECO:0000313" key="5">
    <source>
        <dbReference type="EMBL" id="KAK2547240.1"/>
    </source>
</evidence>
<organism evidence="5 6">
    <name type="scientific">Acropora cervicornis</name>
    <name type="common">Staghorn coral</name>
    <dbReference type="NCBI Taxonomy" id="6130"/>
    <lineage>
        <taxon>Eukaryota</taxon>
        <taxon>Metazoa</taxon>
        <taxon>Cnidaria</taxon>
        <taxon>Anthozoa</taxon>
        <taxon>Hexacorallia</taxon>
        <taxon>Scleractinia</taxon>
        <taxon>Astrocoeniina</taxon>
        <taxon>Acroporidae</taxon>
        <taxon>Acropora</taxon>
    </lineage>
</organism>
<dbReference type="PANTHER" id="PTHR22904:SF523">
    <property type="entry name" value="STRESS-INDUCED-PHOSPHOPROTEIN 1"/>
    <property type="match status" value="1"/>
</dbReference>
<evidence type="ECO:0000256" key="1">
    <source>
        <dbReference type="ARBA" id="ARBA00022737"/>
    </source>
</evidence>
<keyword evidence="1" id="KW-0677">Repeat</keyword>
<dbReference type="SUPFAM" id="SSF48452">
    <property type="entry name" value="TPR-like"/>
    <property type="match status" value="1"/>
</dbReference>
<keyword evidence="2" id="KW-0802">TPR repeat</keyword>
<feature type="compositionally biased region" description="Basic and acidic residues" evidence="3">
    <location>
        <begin position="759"/>
        <end position="793"/>
    </location>
</feature>
<dbReference type="Proteomes" id="UP001249851">
    <property type="component" value="Unassembled WGS sequence"/>
</dbReference>
<dbReference type="EMBL" id="JARQWQ010000199">
    <property type="protein sequence ID" value="KAK2547240.1"/>
    <property type="molecule type" value="Genomic_DNA"/>
</dbReference>
<dbReference type="AlphaFoldDB" id="A0AAD9PQZ2"/>
<sequence length="1214" mass="135690">MSADELKELGNKLMRAHPPDYNGALSAYSRALATSQGKAAASILTNRSLAFLKLSQNDKALEDANLAIETDDQWVKGYWRKCSALMALERYEDVLDVAQKGFRLLKSDTACREFTAVWLKACHHIFGDYENVTKMPTGVTILSVNYFVILFASLDSRSSSSKAMTEESMASLLTRTAEEFEQILGAFGQPECHSLLVNWTESVTAPLDPTISTIPDKLRDASFKKTKEFCAYLNALHVEILDIARPLVALAVIVILSRTYALNCANTCHRSIQYKLQMCLPIFEESILNTGDYIGLHLGTAAGYLDSFIGRPQNLLTSDLALMEECCRNMDKLLDMYPTTAWEYTEVKDISTRVVANARNVLTARRTGIFVPSCGLPREPVKMNAEFARRDAHKRPDDVRKYITDRLKEVSGKCASELFIRDAEDLLQLTDVCRRLKHDRLAKEVFMLGEKVMLVVLGLQMSRGLLSLDDIPPQVTTARQDVMMNVRLLKEINHALFIDVAIRWKSLLSELRAALIRHGLGRNYLNTYSNILNLQATGDLQKPYDPHVVDEMKNSHEANEMEFLRKHAFWCFKAVVEAPSAALIRAALEPDEMVLDYVLLGEYESSHVEAEGVLAMYLVVLGYGQDPQSFHLDSKKCVAAVSRWKVALNKSAAAMNVFDSKLEAELTDASIGVTATILPNSVVQKLKGEQVKHVYIAPDFMLTGIPLELLKDEESEFVFNTCSVSYITSSRELLREYVLNLVTRWTNELTVASLVNPTESHEKPHEPNDSNEVDKNRLESGRKSQNKDNDSQKELVSNISNINKVERVACDTPGKPQEKFTISGKEDEWDSEKDRKVSLANLIAIGTDESPTEATKLAIQYFNMQANPQKRQRPLVKCSSTESDNTDCVIVCDPNFDLADITFNDQSFIQKLMNLWKPSSSGRTVHHLRHSRDEGNNIEEILALMRPELNVQLISGDDATVSAILRLKSPLVVHISSHGVSEAKFSMCRGNFWDDTKSAVVLAGYNTYASRRYDGINLLAGSGMLSALAMSGLDLSETRLVVLSMCLSGIGAATFQESVCSLADAARAAGAQTVVATFWMVPDLDTAEFMKHFYNRLCQTDVRPSQALKEAREEMMQDQRFAHWFSWAPFACYGRNSSCQDVCRVNVGSDELKCLGIMGFLNLGDSRRDKRFEFPRGATNAVPVSGTKEYLPSVSFHLRKMTDPYSLSPPSQNP</sequence>
<reference evidence="5" key="2">
    <citation type="journal article" date="2023" name="Science">
        <title>Genomic signatures of disease resistance in endangered staghorn corals.</title>
        <authorList>
            <person name="Vollmer S.V."/>
            <person name="Selwyn J.D."/>
            <person name="Despard B.A."/>
            <person name="Roesel C.L."/>
        </authorList>
    </citation>
    <scope>NUCLEOTIDE SEQUENCE</scope>
    <source>
        <strain evidence="5">K2</strain>
    </source>
</reference>
<proteinExistence type="predicted"/>
<evidence type="ECO:0000313" key="6">
    <source>
        <dbReference type="Proteomes" id="UP001249851"/>
    </source>
</evidence>
<dbReference type="PANTHER" id="PTHR22904">
    <property type="entry name" value="TPR REPEAT CONTAINING PROTEIN"/>
    <property type="match status" value="1"/>
</dbReference>
<dbReference type="Gene3D" id="1.25.40.10">
    <property type="entry name" value="Tetratricopeptide repeat domain"/>
    <property type="match status" value="1"/>
</dbReference>
<dbReference type="GO" id="GO:0051879">
    <property type="term" value="F:Hsp90 protein binding"/>
    <property type="evidence" value="ECO:0007669"/>
    <property type="project" value="TreeGrafter"/>
</dbReference>
<accession>A0AAD9PQZ2</accession>
<protein>
    <submittedName>
        <fullName evidence="5">E3 ubiquitin-protein ligase CHIP</fullName>
    </submittedName>
</protein>
<comment type="caution">
    <text evidence="5">The sequence shown here is derived from an EMBL/GenBank/DDBJ whole genome shotgun (WGS) entry which is preliminary data.</text>
</comment>
<keyword evidence="6" id="KW-1185">Reference proteome</keyword>
<gene>
    <name evidence="5" type="ORF">P5673_032896</name>
</gene>
<dbReference type="InterPro" id="IPR011990">
    <property type="entry name" value="TPR-like_helical_dom_sf"/>
</dbReference>
<feature type="domain" description="CHAT" evidence="4">
    <location>
        <begin position="682"/>
        <end position="1135"/>
    </location>
</feature>
<evidence type="ECO:0000259" key="4">
    <source>
        <dbReference type="Pfam" id="PF12770"/>
    </source>
</evidence>
<dbReference type="InterPro" id="IPR024983">
    <property type="entry name" value="CHAT_dom"/>
</dbReference>
<dbReference type="Pfam" id="PF12770">
    <property type="entry name" value="CHAT"/>
    <property type="match status" value="1"/>
</dbReference>
<evidence type="ECO:0000256" key="2">
    <source>
        <dbReference type="ARBA" id="ARBA00022803"/>
    </source>
</evidence>
<name>A0AAD9PQZ2_ACRCE</name>
<feature type="region of interest" description="Disordered" evidence="3">
    <location>
        <begin position="756"/>
        <end position="793"/>
    </location>
</feature>